<gene>
    <name evidence="1" type="ORF">Pmani_015533</name>
</gene>
<sequence>MDDSKKPSAFKRRWKAAKRGMHNLSRISSDSDQSVLYDEENFSEMNKVTGMLANMQAEYVENRSEDDEYDNDNVNHLFNHDVNNTRITSTRKRLRRVGYINDDDVASDMEGPSGSKQYCLEFDPANDKCAEPASPEQNTHVPVGSFSGDVENGIAIQAGERLLRQTTLDEAFKHSVLSKLNSLTHDVNEVKILIQELLMTTNASHCCDERKRHATQGGIIS</sequence>
<dbReference type="AlphaFoldDB" id="A0AAE1PTQ9"/>
<proteinExistence type="predicted"/>
<dbReference type="Proteomes" id="UP001292094">
    <property type="component" value="Unassembled WGS sequence"/>
</dbReference>
<comment type="caution">
    <text evidence="1">The sequence shown here is derived from an EMBL/GenBank/DDBJ whole genome shotgun (WGS) entry which is preliminary data.</text>
</comment>
<evidence type="ECO:0000313" key="1">
    <source>
        <dbReference type="EMBL" id="KAK4313107.1"/>
    </source>
</evidence>
<organism evidence="1 2">
    <name type="scientific">Petrolisthes manimaculis</name>
    <dbReference type="NCBI Taxonomy" id="1843537"/>
    <lineage>
        <taxon>Eukaryota</taxon>
        <taxon>Metazoa</taxon>
        <taxon>Ecdysozoa</taxon>
        <taxon>Arthropoda</taxon>
        <taxon>Crustacea</taxon>
        <taxon>Multicrustacea</taxon>
        <taxon>Malacostraca</taxon>
        <taxon>Eumalacostraca</taxon>
        <taxon>Eucarida</taxon>
        <taxon>Decapoda</taxon>
        <taxon>Pleocyemata</taxon>
        <taxon>Anomura</taxon>
        <taxon>Galatheoidea</taxon>
        <taxon>Porcellanidae</taxon>
        <taxon>Petrolisthes</taxon>
    </lineage>
</organism>
<protein>
    <submittedName>
        <fullName evidence="1">Uncharacterized protein</fullName>
    </submittedName>
</protein>
<evidence type="ECO:0000313" key="2">
    <source>
        <dbReference type="Proteomes" id="UP001292094"/>
    </source>
</evidence>
<reference evidence="1" key="1">
    <citation type="submission" date="2023-11" db="EMBL/GenBank/DDBJ databases">
        <title>Genome assemblies of two species of porcelain crab, Petrolisthes cinctipes and Petrolisthes manimaculis (Anomura: Porcellanidae).</title>
        <authorList>
            <person name="Angst P."/>
        </authorList>
    </citation>
    <scope>NUCLEOTIDE SEQUENCE</scope>
    <source>
        <strain evidence="1">PB745_02</strain>
        <tissue evidence="1">Gill</tissue>
    </source>
</reference>
<name>A0AAE1PTQ9_9EUCA</name>
<dbReference type="EMBL" id="JAWZYT010001351">
    <property type="protein sequence ID" value="KAK4313107.1"/>
    <property type="molecule type" value="Genomic_DNA"/>
</dbReference>
<accession>A0AAE1PTQ9</accession>
<keyword evidence="2" id="KW-1185">Reference proteome</keyword>